<protein>
    <submittedName>
        <fullName evidence="3">Integrase core domain protein</fullName>
    </submittedName>
</protein>
<dbReference type="InterPro" id="IPR001584">
    <property type="entry name" value="Integrase_cat-core"/>
</dbReference>
<keyword evidence="4" id="KW-1185">Reference proteome</keyword>
<dbReference type="SUPFAM" id="SSF53098">
    <property type="entry name" value="Ribonuclease H-like"/>
    <property type="match status" value="1"/>
</dbReference>
<organism evidence="3 4">
    <name type="scientific">Lactiplantibacillus xiangfangensis</name>
    <dbReference type="NCBI Taxonomy" id="942150"/>
    <lineage>
        <taxon>Bacteria</taxon>
        <taxon>Bacillati</taxon>
        <taxon>Bacillota</taxon>
        <taxon>Bacilli</taxon>
        <taxon>Lactobacillales</taxon>
        <taxon>Lactobacillaceae</taxon>
        <taxon>Lactiplantibacillus</taxon>
    </lineage>
</organism>
<dbReference type="PROSITE" id="PS50994">
    <property type="entry name" value="INTEGRASE"/>
    <property type="match status" value="1"/>
</dbReference>
<dbReference type="InterPro" id="IPR025246">
    <property type="entry name" value="IS30-like_HTH"/>
</dbReference>
<name>A0A0R2MRQ1_9LACO</name>
<accession>A0A0R2MRQ1</accession>
<dbReference type="PATRIC" id="fig|942150.3.peg.1825"/>
<dbReference type="InterPro" id="IPR012337">
    <property type="entry name" value="RNaseH-like_sf"/>
</dbReference>
<gene>
    <name evidence="3" type="ORF">IV64_GL001757</name>
</gene>
<dbReference type="GO" id="GO:0004803">
    <property type="term" value="F:transposase activity"/>
    <property type="evidence" value="ECO:0007669"/>
    <property type="project" value="TreeGrafter"/>
</dbReference>
<dbReference type="Proteomes" id="UP000051783">
    <property type="component" value="Unassembled WGS sequence"/>
</dbReference>
<dbReference type="Pfam" id="PF13936">
    <property type="entry name" value="HTH_38"/>
    <property type="match status" value="1"/>
</dbReference>
<dbReference type="GO" id="GO:0032196">
    <property type="term" value="P:transposition"/>
    <property type="evidence" value="ECO:0007669"/>
    <property type="project" value="TreeGrafter"/>
</dbReference>
<keyword evidence="1" id="KW-0233">DNA recombination</keyword>
<dbReference type="InterPro" id="IPR053392">
    <property type="entry name" value="Transposase_IS30-like"/>
</dbReference>
<dbReference type="Gene3D" id="3.30.420.10">
    <property type="entry name" value="Ribonuclease H-like superfamily/Ribonuclease H"/>
    <property type="match status" value="1"/>
</dbReference>
<dbReference type="GO" id="GO:0006310">
    <property type="term" value="P:DNA recombination"/>
    <property type="evidence" value="ECO:0007669"/>
    <property type="project" value="UniProtKB-KW"/>
</dbReference>
<dbReference type="InterPro" id="IPR036397">
    <property type="entry name" value="RNaseH_sf"/>
</dbReference>
<dbReference type="NCBIfam" id="NF033563">
    <property type="entry name" value="transpos_IS30"/>
    <property type="match status" value="1"/>
</dbReference>
<dbReference type="Pfam" id="PF00665">
    <property type="entry name" value="rve"/>
    <property type="match status" value="1"/>
</dbReference>
<dbReference type="PANTHER" id="PTHR10948">
    <property type="entry name" value="TRANSPOSASE"/>
    <property type="match status" value="1"/>
</dbReference>
<reference evidence="3 4" key="1">
    <citation type="journal article" date="2015" name="Genome Announc.">
        <title>Expanding the biotechnology potential of lactobacilli through comparative genomics of 213 strains and associated genera.</title>
        <authorList>
            <person name="Sun Z."/>
            <person name="Harris H.M."/>
            <person name="McCann A."/>
            <person name="Guo C."/>
            <person name="Argimon S."/>
            <person name="Zhang W."/>
            <person name="Yang X."/>
            <person name="Jeffery I.B."/>
            <person name="Cooney J.C."/>
            <person name="Kagawa T.F."/>
            <person name="Liu W."/>
            <person name="Song Y."/>
            <person name="Salvetti E."/>
            <person name="Wrobel A."/>
            <person name="Rasinkangas P."/>
            <person name="Parkhill J."/>
            <person name="Rea M.C."/>
            <person name="O'Sullivan O."/>
            <person name="Ritari J."/>
            <person name="Douillard F.P."/>
            <person name="Paul Ross R."/>
            <person name="Yang R."/>
            <person name="Briner A.E."/>
            <person name="Felis G.E."/>
            <person name="de Vos W.M."/>
            <person name="Barrangou R."/>
            <person name="Klaenhammer T.R."/>
            <person name="Caufield P.W."/>
            <person name="Cui Y."/>
            <person name="Zhang H."/>
            <person name="O'Toole P.W."/>
        </authorList>
    </citation>
    <scope>NUCLEOTIDE SEQUENCE [LARGE SCALE GENOMIC DNA]</scope>
    <source>
        <strain evidence="3 4">LMG 26013</strain>
    </source>
</reference>
<dbReference type="EMBL" id="JQCL01000025">
    <property type="protein sequence ID" value="KRO14115.1"/>
    <property type="molecule type" value="Genomic_DNA"/>
</dbReference>
<dbReference type="GO" id="GO:0003676">
    <property type="term" value="F:nucleic acid binding"/>
    <property type="evidence" value="ECO:0007669"/>
    <property type="project" value="InterPro"/>
</dbReference>
<proteinExistence type="predicted"/>
<dbReference type="GO" id="GO:0005829">
    <property type="term" value="C:cytosol"/>
    <property type="evidence" value="ECO:0007669"/>
    <property type="project" value="TreeGrafter"/>
</dbReference>
<dbReference type="RefSeq" id="WP_057705586.1">
    <property type="nucleotide sequence ID" value="NZ_JQCL01000025.1"/>
</dbReference>
<dbReference type="AlphaFoldDB" id="A0A0R2MRQ1"/>
<evidence type="ECO:0000259" key="2">
    <source>
        <dbReference type="PROSITE" id="PS50994"/>
    </source>
</evidence>
<dbReference type="PANTHER" id="PTHR10948:SF23">
    <property type="entry name" value="TRANSPOSASE INSI FOR INSERTION SEQUENCE ELEMENT IS30A-RELATED"/>
    <property type="match status" value="1"/>
</dbReference>
<evidence type="ECO:0000313" key="4">
    <source>
        <dbReference type="Proteomes" id="UP000051783"/>
    </source>
</evidence>
<sequence>MTQSKRTTTSHYQQLQSAERTLIMNWRSDGRSCHQIAQMLHRSPSTISREIRRGSVHQLGPNRRPTLVYWAESAQLLHNKAREACHAQSWLDKAPQFFLQLTKALKKRQRLLSVDTFVHYYQVNHPDDRCPSVPTVYRYIDAGVLKLKNGDLPMKLRRHARSGYRSHKRLNKRNFGKSIEELPVEAQERQVAGHWEGDLVKGKREASEPALMTLIDRAKRYAIIVKIPNYHADTCLNTLQNIVDDYGPEHFKTVLFDNGSEFSKLSQVKGPDVYFAHPYSPWERGSNEHLNGEIREFIPKGKSMKELSIVNVQAIQDILNSRPRKVLGYQTAMSLLPDFD</sequence>
<evidence type="ECO:0000313" key="3">
    <source>
        <dbReference type="EMBL" id="KRO14115.1"/>
    </source>
</evidence>
<feature type="domain" description="Integrase catalytic" evidence="2">
    <location>
        <begin position="179"/>
        <end position="340"/>
    </location>
</feature>
<comment type="caution">
    <text evidence="3">The sequence shown here is derived from an EMBL/GenBank/DDBJ whole genome shotgun (WGS) entry which is preliminary data.</text>
</comment>
<dbReference type="InterPro" id="IPR051917">
    <property type="entry name" value="Transposase-Integrase"/>
</dbReference>
<dbReference type="OrthoDB" id="9781678at2"/>
<evidence type="ECO:0000256" key="1">
    <source>
        <dbReference type="ARBA" id="ARBA00023172"/>
    </source>
</evidence>
<dbReference type="GO" id="GO:0015074">
    <property type="term" value="P:DNA integration"/>
    <property type="evidence" value="ECO:0007669"/>
    <property type="project" value="InterPro"/>
</dbReference>